<dbReference type="RefSeq" id="YP_010649287.1">
    <property type="nucleotide sequence ID" value="NC_070765.1"/>
</dbReference>
<proteinExistence type="predicted"/>
<protein>
    <submittedName>
        <fullName evidence="1">Minor tail protein</fullName>
    </submittedName>
</protein>
<organism evidence="1 2">
    <name type="scientific">Mycobacterium phage Onyinye</name>
    <dbReference type="NCBI Taxonomy" id="2686235"/>
    <lineage>
        <taxon>Viruses</taxon>
        <taxon>Duplodnaviria</taxon>
        <taxon>Heunggongvirae</taxon>
        <taxon>Uroviricota</taxon>
        <taxon>Caudoviricetes</taxon>
        <taxon>Onyinyevirus</taxon>
        <taxon>Onyinyevirus onyinye</taxon>
    </lineage>
</organism>
<keyword evidence="2" id="KW-1185">Reference proteome</keyword>
<dbReference type="EMBL" id="MN813687">
    <property type="protein sequence ID" value="QHB37444.1"/>
    <property type="molecule type" value="Genomic_DNA"/>
</dbReference>
<reference evidence="1 2" key="1">
    <citation type="submission" date="2019-12" db="EMBL/GenBank/DDBJ databases">
        <authorList>
            <person name="Ayuk M.A."/>
            <person name="Robinson C.J."/>
            <person name="Anderson W.A."/>
            <person name="Ullah H."/>
            <person name="Gugssa A."/>
            <person name="Somiranjan G."/>
            <person name="Allen A."/>
            <person name="Lourds M.F."/>
            <person name="Quagraine B.K."/>
            <person name="Smith M."/>
            <person name="Moore M."/>
            <person name="Oliver J."/>
            <person name="Irabor E."/>
            <person name="Roy S.D."/>
            <person name="Bassey G."/>
            <person name="Louis B.N."/>
            <person name="Adu D."/>
            <person name="Akhimien C.E."/>
            <person name="Annor K."/>
            <person name="Archibald A."/>
            <person name="Ashagre K.C."/>
            <person name="Baity M.R."/>
            <person name="Barnes K.J."/>
            <person name="Barrios L.E."/>
            <person name="Black A.C."/>
            <person name="Bowen'Kauth M.S."/>
            <person name="Bowman K.N."/>
            <person name="Breaux D.L."/>
            <person name="Brooks J.A."/>
            <person name="Bwayili H.A."/>
            <person name="Caine T."/>
            <person name="Williams A.Y."/>
            <person name="Norris L.J."/>
            <person name="Nwozo E.O."/>
            <person name="Prosper P.L."/>
            <person name="Rankin N.A."/>
            <person name="Richardson K.M."/>
            <person name="Robinson D.M."/>
            <person name="Salters D.J."/>
            <person name="Savage M.A."/>
            <person name="Solomon S.M."/>
            <person name="Williams L.R."/>
            <person name="Curtis N."/>
            <person name="Garlena R.A."/>
            <person name="Russell D.A."/>
            <person name="Pope W.H."/>
            <person name="Jacobs-Sera D."/>
            <person name="Hatfull G.F."/>
        </authorList>
    </citation>
    <scope>NUCLEOTIDE SEQUENCE [LARGE SCALE GENOMIC DNA]</scope>
</reference>
<accession>A0A6B9LHY0</accession>
<evidence type="ECO:0000313" key="1">
    <source>
        <dbReference type="EMBL" id="QHB37444.1"/>
    </source>
</evidence>
<dbReference type="GeneID" id="77924835"/>
<dbReference type="Proteomes" id="UP000463915">
    <property type="component" value="Segment"/>
</dbReference>
<sequence length="296" mass="33510">MQPYQYQIAGITFGRNTNIPISKVDIQPYNVNVQDFQVPLTDENRFGIDTLVPGPIVFTMAIIENHMLEQFADVVPVGFESEDLFALRGTVLGQMARVWKAKEVRAFWGAVVPLLYCTSSGEVVRIYGRPGKFQYMARTNDRTQWIDVQAEFRRADTFAHGDIEYFVGDPVDAERGMSPDEPPVTIERGAGDADSWVRILIQGPASHPVINYGDNVIEMDLNLPAGRILEISSYPWQRRVVDSVGANWRAKLIGDTKYLEEIVFPHNSEIDVSWTCTGATTDTQMFFMWREAYNVT</sequence>
<gene>
    <name evidence="1" type="primary">38</name>
    <name evidence="1" type="ORF">SEA_ONYINYE_38</name>
</gene>
<dbReference type="KEGG" id="vg:77924835"/>
<evidence type="ECO:0000313" key="2">
    <source>
        <dbReference type="Proteomes" id="UP000463915"/>
    </source>
</evidence>
<name>A0A6B9LHY0_9CAUD</name>